<evidence type="ECO:0000313" key="2">
    <source>
        <dbReference type="Proteomes" id="UP000288805"/>
    </source>
</evidence>
<proteinExistence type="predicted"/>
<comment type="caution">
    <text evidence="1">The sequence shown here is derived from an EMBL/GenBank/DDBJ whole genome shotgun (WGS) entry which is preliminary data.</text>
</comment>
<sequence length="159" mass="18374">MERKAHLVKWEVVCGDKVNGGLGIRKFTIMNKALLGKWTWRFASDKEALWKQVLVAKYGQEDYGWRTKKAVGACGVGVWKEILKEAGWCWDKMVFNVGKGNKIRFWTDNVGKGGWNLSFIRDFNDWEVEMVGELLQALRGLRITWEDDSFLGREGKWAV</sequence>
<protein>
    <submittedName>
        <fullName evidence="1">Putative ribonuclease H protein</fullName>
    </submittedName>
</protein>
<dbReference type="Proteomes" id="UP000288805">
    <property type="component" value="Unassembled WGS sequence"/>
</dbReference>
<dbReference type="AlphaFoldDB" id="A0A438GXC9"/>
<reference evidence="1 2" key="1">
    <citation type="journal article" date="2018" name="PLoS Genet.">
        <title>Population sequencing reveals clonal diversity and ancestral inbreeding in the grapevine cultivar Chardonnay.</title>
        <authorList>
            <person name="Roach M.J."/>
            <person name="Johnson D.L."/>
            <person name="Bohlmann J."/>
            <person name="van Vuuren H.J."/>
            <person name="Jones S.J."/>
            <person name="Pretorius I.S."/>
            <person name="Schmidt S.A."/>
            <person name="Borneman A.R."/>
        </authorList>
    </citation>
    <scope>NUCLEOTIDE SEQUENCE [LARGE SCALE GENOMIC DNA]</scope>
    <source>
        <strain evidence="2">cv. Chardonnay</strain>
        <tissue evidence="1">Leaf</tissue>
    </source>
</reference>
<accession>A0A438GXC9</accession>
<dbReference type="EMBL" id="QGNW01000322">
    <property type="protein sequence ID" value="RVW76854.1"/>
    <property type="molecule type" value="Genomic_DNA"/>
</dbReference>
<evidence type="ECO:0000313" key="1">
    <source>
        <dbReference type="EMBL" id="RVW76854.1"/>
    </source>
</evidence>
<name>A0A438GXC9_VITVI</name>
<organism evidence="1 2">
    <name type="scientific">Vitis vinifera</name>
    <name type="common">Grape</name>
    <dbReference type="NCBI Taxonomy" id="29760"/>
    <lineage>
        <taxon>Eukaryota</taxon>
        <taxon>Viridiplantae</taxon>
        <taxon>Streptophyta</taxon>
        <taxon>Embryophyta</taxon>
        <taxon>Tracheophyta</taxon>
        <taxon>Spermatophyta</taxon>
        <taxon>Magnoliopsida</taxon>
        <taxon>eudicotyledons</taxon>
        <taxon>Gunneridae</taxon>
        <taxon>Pentapetalae</taxon>
        <taxon>rosids</taxon>
        <taxon>Vitales</taxon>
        <taxon>Vitaceae</taxon>
        <taxon>Viteae</taxon>
        <taxon>Vitis</taxon>
    </lineage>
</organism>
<gene>
    <name evidence="1" type="primary">VvCHDp000001_1230</name>
    <name evidence="1" type="ORF">CK203_043081</name>
</gene>